<keyword evidence="1" id="KW-1133">Transmembrane helix</keyword>
<accession>A0A6C0L046</accession>
<sequence length="315" mass="34725">MDQLIDSLKVSRSESSTVFYIFLTVFALCILGGSFSTYLFLKGVSIAQIQTRFPTVPVNQILYGLAASVGLMVILTLLGANLDISISRKNTGINRSLPPSTTFWKPATGQNPQDPINLRVESDEFPMSKPDIYSMAVEVSVYDSRSENSSGPYRHILHRGTDELIKFKSDVPGTGQGGLSDGLPTQMNPGIFLDKFTNDLIVFVDTDPVKSGDTGFRESVRISDIPLKKPFYVHVSVHDQILEVYVNCRLAATKLLQGSPRAVPNDWYGRIGFARAAALIQNLRLWDIDLYAFEMLKLCPPIVVLPNTAPSSCSK</sequence>
<name>A0A6C0L046_9ZZZZ</name>
<organism evidence="2">
    <name type="scientific">viral metagenome</name>
    <dbReference type="NCBI Taxonomy" id="1070528"/>
    <lineage>
        <taxon>unclassified sequences</taxon>
        <taxon>metagenomes</taxon>
        <taxon>organismal metagenomes</taxon>
    </lineage>
</organism>
<dbReference type="AlphaFoldDB" id="A0A6C0L046"/>
<feature type="transmembrane region" description="Helical" evidence="1">
    <location>
        <begin position="18"/>
        <end position="41"/>
    </location>
</feature>
<keyword evidence="1" id="KW-0472">Membrane</keyword>
<evidence type="ECO:0000256" key="1">
    <source>
        <dbReference type="SAM" id="Phobius"/>
    </source>
</evidence>
<protein>
    <submittedName>
        <fullName evidence="2">Uncharacterized protein</fullName>
    </submittedName>
</protein>
<reference evidence="2" key="1">
    <citation type="journal article" date="2020" name="Nature">
        <title>Giant virus diversity and host interactions through global metagenomics.</title>
        <authorList>
            <person name="Schulz F."/>
            <person name="Roux S."/>
            <person name="Paez-Espino D."/>
            <person name="Jungbluth S."/>
            <person name="Walsh D.A."/>
            <person name="Denef V.J."/>
            <person name="McMahon K.D."/>
            <person name="Konstantinidis K.T."/>
            <person name="Eloe-Fadrosh E.A."/>
            <person name="Kyrpides N.C."/>
            <person name="Woyke T."/>
        </authorList>
    </citation>
    <scope>NUCLEOTIDE SEQUENCE</scope>
    <source>
        <strain evidence="2">GVMAG-S-3300013286-35</strain>
    </source>
</reference>
<keyword evidence="1" id="KW-0812">Transmembrane</keyword>
<evidence type="ECO:0000313" key="2">
    <source>
        <dbReference type="EMBL" id="QHU22154.1"/>
    </source>
</evidence>
<dbReference type="EMBL" id="MN740998">
    <property type="protein sequence ID" value="QHU22154.1"/>
    <property type="molecule type" value="Genomic_DNA"/>
</dbReference>
<proteinExistence type="predicted"/>
<feature type="transmembrane region" description="Helical" evidence="1">
    <location>
        <begin position="61"/>
        <end position="80"/>
    </location>
</feature>